<dbReference type="PANTHER" id="PTHR23257">
    <property type="entry name" value="SERINE-THREONINE PROTEIN KINASE"/>
    <property type="match status" value="1"/>
</dbReference>
<sequence>MSTKTLLGTVLFELKKTFSDSKHGICQACYKPNTDRDWCQPCNAEKFRQNFSNWTSGNKHIDMFIQDAQLTASNHDEVLEWIPNDQLNKVTFIANGKYSTNYKAIWSKGDIIQWDHEKNDWSRFHGSINNWSYSQDNSAGLNGRIVALKSFQDSSDICSELEKLRHYLQSLKEAIKNDSMLLPLYGITQHPKTSEYMIVTSYAEGSSLRNNLQYIRKLNWKERLEILLDIAYGLAGLHKSDILHRNLHSGNVFLFKSLDEKCDRNFSMVGDLGLPQSINYYTSNHEDFYDFLPYVAPEVLRGNLYTKSADIYSFGMLMWELTSGESPFSNIPHDKHLSFDICSGVRPEIYHDIPQCFLALMKRCWSMDPFNRPSAITLCNIFEDWCEYYDDNIKDIDDKNIQLPIMQFQHADKLLRSQSKHSSNFYAPYYNTNFGFSSYKTYDNKKDQTRYYY</sequence>
<evidence type="ECO:0000259" key="1">
    <source>
        <dbReference type="PROSITE" id="PS50011"/>
    </source>
</evidence>
<keyword evidence="3" id="KW-1185">Reference proteome</keyword>
<dbReference type="PROSITE" id="PS50011">
    <property type="entry name" value="PROTEIN_KINASE_DOM"/>
    <property type="match status" value="1"/>
</dbReference>
<dbReference type="InterPro" id="IPR011009">
    <property type="entry name" value="Kinase-like_dom_sf"/>
</dbReference>
<dbReference type="STRING" id="44941.A0A397W5S0"/>
<comment type="caution">
    <text evidence="2">The sequence shown here is derived from an EMBL/GenBank/DDBJ whole genome shotgun (WGS) entry which is preliminary data.</text>
</comment>
<organism evidence="2 3">
    <name type="scientific">Gigaspora rosea</name>
    <dbReference type="NCBI Taxonomy" id="44941"/>
    <lineage>
        <taxon>Eukaryota</taxon>
        <taxon>Fungi</taxon>
        <taxon>Fungi incertae sedis</taxon>
        <taxon>Mucoromycota</taxon>
        <taxon>Glomeromycotina</taxon>
        <taxon>Glomeromycetes</taxon>
        <taxon>Diversisporales</taxon>
        <taxon>Gigasporaceae</taxon>
        <taxon>Gigaspora</taxon>
    </lineage>
</organism>
<evidence type="ECO:0000313" key="3">
    <source>
        <dbReference type="Proteomes" id="UP000266673"/>
    </source>
</evidence>
<evidence type="ECO:0000313" key="2">
    <source>
        <dbReference type="EMBL" id="RIB30080.1"/>
    </source>
</evidence>
<protein>
    <submittedName>
        <fullName evidence="2">Kinase-like domain-containing protein</fullName>
    </submittedName>
</protein>
<dbReference type="OrthoDB" id="2434524at2759"/>
<feature type="domain" description="Protein kinase" evidence="1">
    <location>
        <begin position="87"/>
        <end position="386"/>
    </location>
</feature>
<dbReference type="GO" id="GO:0005524">
    <property type="term" value="F:ATP binding"/>
    <property type="evidence" value="ECO:0007669"/>
    <property type="project" value="InterPro"/>
</dbReference>
<dbReference type="SUPFAM" id="SSF56112">
    <property type="entry name" value="Protein kinase-like (PK-like)"/>
    <property type="match status" value="1"/>
</dbReference>
<dbReference type="InterPro" id="IPR050167">
    <property type="entry name" value="Ser_Thr_protein_kinase"/>
</dbReference>
<dbReference type="Proteomes" id="UP000266673">
    <property type="component" value="Unassembled WGS sequence"/>
</dbReference>
<keyword evidence="2" id="KW-0418">Kinase</keyword>
<dbReference type="EMBL" id="QKWP01000022">
    <property type="protein sequence ID" value="RIB30080.1"/>
    <property type="molecule type" value="Genomic_DNA"/>
</dbReference>
<keyword evidence="2" id="KW-0808">Transferase</keyword>
<dbReference type="GO" id="GO:0004672">
    <property type="term" value="F:protein kinase activity"/>
    <property type="evidence" value="ECO:0007669"/>
    <property type="project" value="InterPro"/>
</dbReference>
<gene>
    <name evidence="2" type="ORF">C2G38_688527</name>
</gene>
<dbReference type="Gene3D" id="1.10.510.10">
    <property type="entry name" value="Transferase(Phosphotransferase) domain 1"/>
    <property type="match status" value="1"/>
</dbReference>
<accession>A0A397W5S0</accession>
<dbReference type="InterPro" id="IPR000719">
    <property type="entry name" value="Prot_kinase_dom"/>
</dbReference>
<dbReference type="Pfam" id="PF07714">
    <property type="entry name" value="PK_Tyr_Ser-Thr"/>
    <property type="match status" value="1"/>
</dbReference>
<name>A0A397W5S0_9GLOM</name>
<dbReference type="AlphaFoldDB" id="A0A397W5S0"/>
<dbReference type="InterPro" id="IPR001245">
    <property type="entry name" value="Ser-Thr/Tyr_kinase_cat_dom"/>
</dbReference>
<proteinExistence type="predicted"/>
<reference evidence="2 3" key="1">
    <citation type="submission" date="2018-06" db="EMBL/GenBank/DDBJ databases">
        <title>Comparative genomics reveals the genomic features of Rhizophagus irregularis, R. cerebriforme, R. diaphanum and Gigaspora rosea, and their symbiotic lifestyle signature.</title>
        <authorList>
            <person name="Morin E."/>
            <person name="San Clemente H."/>
            <person name="Chen E.C.H."/>
            <person name="De La Providencia I."/>
            <person name="Hainaut M."/>
            <person name="Kuo A."/>
            <person name="Kohler A."/>
            <person name="Murat C."/>
            <person name="Tang N."/>
            <person name="Roy S."/>
            <person name="Loubradou J."/>
            <person name="Henrissat B."/>
            <person name="Grigoriev I.V."/>
            <person name="Corradi N."/>
            <person name="Roux C."/>
            <person name="Martin F.M."/>
        </authorList>
    </citation>
    <scope>NUCLEOTIDE SEQUENCE [LARGE SCALE GENOMIC DNA]</scope>
    <source>
        <strain evidence="2 3">DAOM 194757</strain>
    </source>
</reference>